<dbReference type="Pfam" id="PF00076">
    <property type="entry name" value="RRM_1"/>
    <property type="match status" value="1"/>
</dbReference>
<dbReference type="SMART" id="SM01218">
    <property type="entry name" value="FoP_duplication"/>
    <property type="match status" value="1"/>
</dbReference>
<evidence type="ECO:0000256" key="3">
    <source>
        <dbReference type="SAM" id="MobiDB-lite"/>
    </source>
</evidence>
<dbReference type="InterPro" id="IPR051229">
    <property type="entry name" value="ALYREF_mRNA_export"/>
</dbReference>
<dbReference type="SMART" id="SM00360">
    <property type="entry name" value="RRM"/>
    <property type="match status" value="1"/>
</dbReference>
<dbReference type="PANTHER" id="PTHR19965">
    <property type="entry name" value="RNA AND EXPORT FACTOR BINDING PROTEIN"/>
    <property type="match status" value="1"/>
</dbReference>
<evidence type="ECO:0000256" key="1">
    <source>
        <dbReference type="ARBA" id="ARBA00022884"/>
    </source>
</evidence>
<dbReference type="Gene3D" id="3.30.70.330">
    <property type="match status" value="1"/>
</dbReference>
<dbReference type="OrthoDB" id="1049195at2759"/>
<dbReference type="InterPro" id="IPR035979">
    <property type="entry name" value="RBD_domain_sf"/>
</dbReference>
<dbReference type="InterPro" id="IPR025715">
    <property type="entry name" value="FoP_C"/>
</dbReference>
<feature type="domain" description="RRM" evidence="4">
    <location>
        <begin position="96"/>
        <end position="173"/>
    </location>
</feature>
<evidence type="ECO:0000313" key="5">
    <source>
        <dbReference type="EMBL" id="KMZ69218.1"/>
    </source>
</evidence>
<dbReference type="SUPFAM" id="SSF54928">
    <property type="entry name" value="RNA-binding domain, RBD"/>
    <property type="match status" value="1"/>
</dbReference>
<feature type="compositionally biased region" description="Gly residues" evidence="3">
    <location>
        <begin position="251"/>
        <end position="263"/>
    </location>
</feature>
<dbReference type="OMA" id="RANVMRR"/>
<sequence length="307" mass="33364">MVNTLDISLDEKFNRRGYGRGRGGRSGWNMVRGRSGMFRERANVMRRGGPLRASVRPSPFKIAKSFSRARGMIWQNDLFNDSMEAAAGLSSTQAGTKLYISNLDFKVSNDDIKDLFSEIGELKRSTVHYDRNGRPSGSAEVIFARRSDALSAFKRYNNVQLDGKAMKIEIIGENNGLPVTARVNVVGISQGAEKRTVSMMPKLGRAGGGQFNHFPRLNRGRGGPVAGRGVSQTTYGSRGGFASRGRRGFQAGRGGNQTNGGGQKRNRGDGQKHTRGGGRGKKSADKSAAQLDKELESYHAEAMNTSL</sequence>
<gene>
    <name evidence="5" type="ORF">ZOSMA_21G00720</name>
</gene>
<accession>A0A0K9PJI8</accession>
<dbReference type="PANTHER" id="PTHR19965:SF33">
    <property type="entry name" value="THO COMPLEX SUBUNIT 4D"/>
    <property type="match status" value="1"/>
</dbReference>
<dbReference type="InterPro" id="IPR000504">
    <property type="entry name" value="RRM_dom"/>
</dbReference>
<keyword evidence="1 2" id="KW-0694">RNA-binding</keyword>
<dbReference type="GO" id="GO:0003729">
    <property type="term" value="F:mRNA binding"/>
    <property type="evidence" value="ECO:0000318"/>
    <property type="project" value="GO_Central"/>
</dbReference>
<dbReference type="PROSITE" id="PS50102">
    <property type="entry name" value="RRM"/>
    <property type="match status" value="1"/>
</dbReference>
<organism evidence="5 6">
    <name type="scientific">Zostera marina</name>
    <name type="common">Eelgrass</name>
    <dbReference type="NCBI Taxonomy" id="29655"/>
    <lineage>
        <taxon>Eukaryota</taxon>
        <taxon>Viridiplantae</taxon>
        <taxon>Streptophyta</taxon>
        <taxon>Embryophyta</taxon>
        <taxon>Tracheophyta</taxon>
        <taxon>Spermatophyta</taxon>
        <taxon>Magnoliopsida</taxon>
        <taxon>Liliopsida</taxon>
        <taxon>Zosteraceae</taxon>
        <taxon>Zostera</taxon>
    </lineage>
</organism>
<feature type="region of interest" description="Disordered" evidence="3">
    <location>
        <begin position="206"/>
        <end position="307"/>
    </location>
</feature>
<evidence type="ECO:0000256" key="2">
    <source>
        <dbReference type="PROSITE-ProRule" id="PRU00176"/>
    </source>
</evidence>
<proteinExistence type="predicted"/>
<dbReference type="AlphaFoldDB" id="A0A0K9PJI8"/>
<dbReference type="InterPro" id="IPR012677">
    <property type="entry name" value="Nucleotide-bd_a/b_plait_sf"/>
</dbReference>
<dbReference type="Proteomes" id="UP000036987">
    <property type="component" value="Unassembled WGS sequence"/>
</dbReference>
<dbReference type="STRING" id="29655.A0A0K9PJI8"/>
<dbReference type="GO" id="GO:0005634">
    <property type="term" value="C:nucleus"/>
    <property type="evidence" value="ECO:0000318"/>
    <property type="project" value="GO_Central"/>
</dbReference>
<comment type="caution">
    <text evidence="5">The sequence shown here is derived from an EMBL/GenBank/DDBJ whole genome shotgun (WGS) entry which is preliminary data.</text>
</comment>
<protein>
    <submittedName>
        <fullName evidence="5">Putative RNA and export factor binding protein</fullName>
    </submittedName>
</protein>
<dbReference type="GO" id="GO:0006406">
    <property type="term" value="P:mRNA export from nucleus"/>
    <property type="evidence" value="ECO:0000318"/>
    <property type="project" value="GO_Central"/>
</dbReference>
<dbReference type="EMBL" id="LFYR01000785">
    <property type="protein sequence ID" value="KMZ69218.1"/>
    <property type="molecule type" value="Genomic_DNA"/>
</dbReference>
<reference evidence="6" key="1">
    <citation type="journal article" date="2016" name="Nature">
        <title>The genome of the seagrass Zostera marina reveals angiosperm adaptation to the sea.</title>
        <authorList>
            <person name="Olsen J.L."/>
            <person name="Rouze P."/>
            <person name="Verhelst B."/>
            <person name="Lin Y.-C."/>
            <person name="Bayer T."/>
            <person name="Collen J."/>
            <person name="Dattolo E."/>
            <person name="De Paoli E."/>
            <person name="Dittami S."/>
            <person name="Maumus F."/>
            <person name="Michel G."/>
            <person name="Kersting A."/>
            <person name="Lauritano C."/>
            <person name="Lohaus R."/>
            <person name="Toepel M."/>
            <person name="Tonon T."/>
            <person name="Vanneste K."/>
            <person name="Amirebrahimi M."/>
            <person name="Brakel J."/>
            <person name="Bostroem C."/>
            <person name="Chovatia M."/>
            <person name="Grimwood J."/>
            <person name="Jenkins J.W."/>
            <person name="Jueterbock A."/>
            <person name="Mraz A."/>
            <person name="Stam W.T."/>
            <person name="Tice H."/>
            <person name="Bornberg-Bauer E."/>
            <person name="Green P.J."/>
            <person name="Pearson G.A."/>
            <person name="Procaccini G."/>
            <person name="Duarte C.M."/>
            <person name="Schmutz J."/>
            <person name="Reusch T.B.H."/>
            <person name="Van de Peer Y."/>
        </authorList>
    </citation>
    <scope>NUCLEOTIDE SEQUENCE [LARGE SCALE GENOMIC DNA]</scope>
    <source>
        <strain evidence="6">cv. Finnish</strain>
    </source>
</reference>
<keyword evidence="6" id="KW-1185">Reference proteome</keyword>
<evidence type="ECO:0000259" key="4">
    <source>
        <dbReference type="PROSITE" id="PS50102"/>
    </source>
</evidence>
<dbReference type="CDD" id="cd12680">
    <property type="entry name" value="RRM_THOC4"/>
    <property type="match status" value="1"/>
</dbReference>
<evidence type="ECO:0000313" key="6">
    <source>
        <dbReference type="Proteomes" id="UP000036987"/>
    </source>
</evidence>
<name>A0A0K9PJI8_ZOSMR</name>